<sequence>MITSVLIISFLWNWISWGIFGVIAGALAKAIMPGRDPGGFWVTMLIGIIGAMLGGFISTLVLNYDPNNWSFGGFVVAILGALLLLFIYRKVAVK</sequence>
<comment type="subcellular location">
    <subcellularLocation>
        <location evidence="1">Cell membrane</location>
        <topology evidence="1">Multi-pass membrane protein</topology>
    </subcellularLocation>
</comment>
<gene>
    <name evidence="8" type="ORF">EAH69_00895</name>
</gene>
<dbReference type="AlphaFoldDB" id="A0A3L9MIZ4"/>
<evidence type="ECO:0000256" key="5">
    <source>
        <dbReference type="ARBA" id="ARBA00022989"/>
    </source>
</evidence>
<dbReference type="PANTHER" id="PTHR33884:SF4">
    <property type="entry name" value="UPF0410 PROTEIN YEAQ"/>
    <property type="match status" value="1"/>
</dbReference>
<evidence type="ECO:0000256" key="7">
    <source>
        <dbReference type="SAM" id="Phobius"/>
    </source>
</evidence>
<evidence type="ECO:0000313" key="9">
    <source>
        <dbReference type="Proteomes" id="UP000275348"/>
    </source>
</evidence>
<feature type="transmembrane region" description="Helical" evidence="7">
    <location>
        <begin position="40"/>
        <end position="62"/>
    </location>
</feature>
<evidence type="ECO:0000256" key="1">
    <source>
        <dbReference type="ARBA" id="ARBA00004651"/>
    </source>
</evidence>
<dbReference type="Pfam" id="PF04226">
    <property type="entry name" value="Transgly_assoc"/>
    <property type="match status" value="1"/>
</dbReference>
<dbReference type="GO" id="GO:0005886">
    <property type="term" value="C:plasma membrane"/>
    <property type="evidence" value="ECO:0007669"/>
    <property type="project" value="UniProtKB-SubCell"/>
</dbReference>
<feature type="transmembrane region" description="Helical" evidence="7">
    <location>
        <begin position="68"/>
        <end position="88"/>
    </location>
</feature>
<keyword evidence="6 7" id="KW-0472">Membrane</keyword>
<evidence type="ECO:0000256" key="3">
    <source>
        <dbReference type="ARBA" id="ARBA00022475"/>
    </source>
</evidence>
<evidence type="ECO:0000256" key="6">
    <source>
        <dbReference type="ARBA" id="ARBA00023136"/>
    </source>
</evidence>
<dbReference type="OrthoDB" id="9811343at2"/>
<name>A0A3L9MIZ4_9FLAO</name>
<evidence type="ECO:0000256" key="2">
    <source>
        <dbReference type="ARBA" id="ARBA00011006"/>
    </source>
</evidence>
<keyword evidence="5 7" id="KW-1133">Transmembrane helix</keyword>
<dbReference type="RefSeq" id="WP_121933321.1">
    <property type="nucleotide sequence ID" value="NZ_RDOJ01000001.1"/>
</dbReference>
<reference evidence="8 9" key="1">
    <citation type="submission" date="2018-10" db="EMBL/GenBank/DDBJ databases">
        <authorList>
            <person name="Chen X."/>
        </authorList>
    </citation>
    <scope>NUCLEOTIDE SEQUENCE [LARGE SCALE GENOMIC DNA]</scope>
    <source>
        <strain evidence="8 9">YIM 102668</strain>
    </source>
</reference>
<accession>A0A3L9MIZ4</accession>
<dbReference type="PANTHER" id="PTHR33884">
    <property type="entry name" value="UPF0410 PROTEIN YMGE"/>
    <property type="match status" value="1"/>
</dbReference>
<dbReference type="EMBL" id="RDOJ01000001">
    <property type="protein sequence ID" value="RLZ12742.1"/>
    <property type="molecule type" value="Genomic_DNA"/>
</dbReference>
<comment type="caution">
    <text evidence="8">The sequence shown here is derived from an EMBL/GenBank/DDBJ whole genome shotgun (WGS) entry which is preliminary data.</text>
</comment>
<keyword evidence="9" id="KW-1185">Reference proteome</keyword>
<proteinExistence type="inferred from homology"/>
<keyword evidence="3" id="KW-1003">Cell membrane</keyword>
<feature type="transmembrane region" description="Helical" evidence="7">
    <location>
        <begin position="6"/>
        <end position="28"/>
    </location>
</feature>
<comment type="similarity">
    <text evidence="2">Belongs to the UPF0410 family.</text>
</comment>
<dbReference type="Proteomes" id="UP000275348">
    <property type="component" value="Unassembled WGS sequence"/>
</dbReference>
<keyword evidence="4 7" id="KW-0812">Transmembrane</keyword>
<organism evidence="8 9">
    <name type="scientific">Faecalibacter macacae</name>
    <dbReference type="NCBI Taxonomy" id="1859289"/>
    <lineage>
        <taxon>Bacteria</taxon>
        <taxon>Pseudomonadati</taxon>
        <taxon>Bacteroidota</taxon>
        <taxon>Flavobacteriia</taxon>
        <taxon>Flavobacteriales</taxon>
        <taxon>Weeksellaceae</taxon>
        <taxon>Faecalibacter</taxon>
    </lineage>
</organism>
<evidence type="ECO:0000256" key="4">
    <source>
        <dbReference type="ARBA" id="ARBA00022692"/>
    </source>
</evidence>
<evidence type="ECO:0000313" key="8">
    <source>
        <dbReference type="EMBL" id="RLZ12742.1"/>
    </source>
</evidence>
<protein>
    <submittedName>
        <fullName evidence="8">GlsB/YeaQ/YmgE family stress response membrane protein</fullName>
    </submittedName>
</protein>
<dbReference type="InterPro" id="IPR007341">
    <property type="entry name" value="Transgly_assoc"/>
</dbReference>